<dbReference type="EMBL" id="JARIHO010000001">
    <property type="protein sequence ID" value="KAJ7369245.1"/>
    <property type="molecule type" value="Genomic_DNA"/>
</dbReference>
<gene>
    <name evidence="1" type="ORF">DFH08DRAFT_797024</name>
</gene>
<dbReference type="Proteomes" id="UP001218218">
    <property type="component" value="Unassembled WGS sequence"/>
</dbReference>
<keyword evidence="2" id="KW-1185">Reference proteome</keyword>
<comment type="caution">
    <text evidence="1">The sequence shown here is derived from an EMBL/GenBank/DDBJ whole genome shotgun (WGS) entry which is preliminary data.</text>
</comment>
<protein>
    <submittedName>
        <fullName evidence="1">Uncharacterized protein</fullName>
    </submittedName>
</protein>
<accession>A0AAD7AWS3</accession>
<evidence type="ECO:0000313" key="2">
    <source>
        <dbReference type="Proteomes" id="UP001218218"/>
    </source>
</evidence>
<proteinExistence type="predicted"/>
<organism evidence="1 2">
    <name type="scientific">Mycena albidolilacea</name>
    <dbReference type="NCBI Taxonomy" id="1033008"/>
    <lineage>
        <taxon>Eukaryota</taxon>
        <taxon>Fungi</taxon>
        <taxon>Dikarya</taxon>
        <taxon>Basidiomycota</taxon>
        <taxon>Agaricomycotina</taxon>
        <taxon>Agaricomycetes</taxon>
        <taxon>Agaricomycetidae</taxon>
        <taxon>Agaricales</taxon>
        <taxon>Marasmiineae</taxon>
        <taxon>Mycenaceae</taxon>
        <taxon>Mycena</taxon>
    </lineage>
</organism>
<dbReference type="AlphaFoldDB" id="A0AAD7AWS3"/>
<name>A0AAD7AWS3_9AGAR</name>
<reference evidence="1" key="1">
    <citation type="submission" date="2023-03" db="EMBL/GenBank/DDBJ databases">
        <title>Massive genome expansion in bonnet fungi (Mycena s.s.) driven by repeated elements and novel gene families across ecological guilds.</title>
        <authorList>
            <consortium name="Lawrence Berkeley National Laboratory"/>
            <person name="Harder C.B."/>
            <person name="Miyauchi S."/>
            <person name="Viragh M."/>
            <person name="Kuo A."/>
            <person name="Thoen E."/>
            <person name="Andreopoulos B."/>
            <person name="Lu D."/>
            <person name="Skrede I."/>
            <person name="Drula E."/>
            <person name="Henrissat B."/>
            <person name="Morin E."/>
            <person name="Kohler A."/>
            <person name="Barry K."/>
            <person name="LaButti K."/>
            <person name="Morin E."/>
            <person name="Salamov A."/>
            <person name="Lipzen A."/>
            <person name="Mereny Z."/>
            <person name="Hegedus B."/>
            <person name="Baldrian P."/>
            <person name="Stursova M."/>
            <person name="Weitz H."/>
            <person name="Taylor A."/>
            <person name="Grigoriev I.V."/>
            <person name="Nagy L.G."/>
            <person name="Martin F."/>
            <person name="Kauserud H."/>
        </authorList>
    </citation>
    <scope>NUCLEOTIDE SEQUENCE</scope>
    <source>
        <strain evidence="1">CBHHK002</strain>
    </source>
</reference>
<evidence type="ECO:0000313" key="1">
    <source>
        <dbReference type="EMBL" id="KAJ7369245.1"/>
    </source>
</evidence>
<sequence length="223" mass="24132">MNAHSQLSSSPSIGSPTALAANHGSFFWVLNVELPDGAIGGMGSDFKVSVAHIVPHGTSLNLLVYSIPPPSSPSNLPQLRFFMASMETTDTTTTRAAGSIIYQKMKVAELKAAGLNKYPVYACTISMLLPLYLAKANDATYQGALVDYVKSDLFNKIIWVHSKSRNTIRMIQDSGGNIGSILNSEGTHLIWNNAHQQTCQGEKWYGEGTDGKAIERTWAGRAK</sequence>